<protein>
    <submittedName>
        <fullName evidence="2">Uncharacterized protein</fullName>
    </submittedName>
</protein>
<feature type="region of interest" description="Disordered" evidence="1">
    <location>
        <begin position="809"/>
        <end position="830"/>
    </location>
</feature>
<feature type="compositionally biased region" description="Basic and acidic residues" evidence="1">
    <location>
        <begin position="541"/>
        <end position="558"/>
    </location>
</feature>
<feature type="compositionally biased region" description="Low complexity" evidence="1">
    <location>
        <begin position="750"/>
        <end position="762"/>
    </location>
</feature>
<feature type="compositionally biased region" description="Polar residues" evidence="1">
    <location>
        <begin position="1217"/>
        <end position="1232"/>
    </location>
</feature>
<feature type="compositionally biased region" description="Basic and acidic residues" evidence="1">
    <location>
        <begin position="659"/>
        <end position="670"/>
    </location>
</feature>
<gene>
    <name evidence="2" type="ORF">Cvel_1513</name>
</gene>
<feature type="region of interest" description="Disordered" evidence="1">
    <location>
        <begin position="1451"/>
        <end position="1470"/>
    </location>
</feature>
<feature type="region of interest" description="Disordered" evidence="1">
    <location>
        <begin position="860"/>
        <end position="900"/>
    </location>
</feature>
<feature type="compositionally biased region" description="Low complexity" evidence="1">
    <location>
        <begin position="861"/>
        <end position="876"/>
    </location>
</feature>
<sequence>MDSASGMGPPSPQAGDEKGKQGDTPAPALSSNRGTSPRPPLLQVEMKRTSQALLQGGSLQDSSYSNDQEAYTKNPCVSTAFVENGLSPSLEEGGQEDQISGSSSEKEGDGPAKPLTMQVYSDSQKQITSGKFRAAEWRFSAAFTSQLLSWMGFQGIAETAEAQKQILERLEKMLGVNEELRGVLRSFGVWNDGTKEGFPSVSEGNTQGLQVQTRGYCAAVSLTTAVSSVLKSLRMPPFSLERGLSLVHCLWKGAVFNLGSSSSSTFPLCQTLTMSPRLAGERLLKASGYSPPWTLSARPPAAASSTMWPPPGTTRAQCTETTVEEILEEKGTEDLQLGSLGQGGHENRRKIEKVGEDEFVSQDGFVRGDVVNVAPPAFLSAIASVPNSGRGVNESGEKVMEYEGEQKWGNGGALQKRDLQGGICLISFSAGRRGGTSRAHVKEETEVAAVGDGDGDRGWDGKTGAPGETCVFDGQKAEKEEGEKGCDETSAVPSSGERCPSESEADSGCLSGDVSEKVGAKKLGGCGGVVMQDCVFERGEEGEGDRVCVVNEKEGGEKEEGDPDGSASETESQVWLAEGVCYGDLPSSLSSLLRSPPNEPPAELDTLAEESEEKDRKMETEEGSVHSLPILSGEDEDTGTAADQAAMGEGDEGSGSSSGREENRDREREGLPLPSFSVSSFGDGQKQQETPSSAFVAPFAALTRHSLLLRKQTNTDSNRGQTTDEPQQHAPKSVSSLAPPFPTPTLNSLQQHEQQQQQQQSRPDSHRRRIRDRRGDTEKPVKKSLNHGKRGGTRALSFREAQTHLPHYAAQHHGQGYLPPPPPPRLPPPRPLAPYCYPGLPLMRGFSQSVFLPQTLPFPVQSRQSSASPGQPSQAQLHPLSVAERQPSHPQSRLPSASGGLRTWVAEIRPGSQHAGLCSSVPHHCEDQGGNVRKKKEEQEFISASSFVNASMDSRNCFDLRMTMVCAPAAAAAVPSTGTSAEQLQKKECEGATVVEDVETKKEGMERRADENLSIPPFAQKDLTNTQTEKGGLLIPNGTGRNDVHPSRRLLRRSLIFLKESSRTTHKKGKEGEQEVEEGKGLERENPVKIESSGSLLQVEPLAREVDPPPPEIPPCAAREIYLPPHKRRSISANLALPRACESRTASRPQPYQLSVSERKPPLPMSRPPPLPRAAITSVLENESDKEAGEREESEEKEGVGCGEEQRGEREKESDGEFSSLSESQSPTTPNVHSRVVPFPVITRHTFAAMPKRKVGPVQMETDGGREKKKCGTPRQKGFEKRSIHPSHPPPSPPRSRPLPQSLDPAPLTVSVWRVRQKPDEGPGRATVTGPNDCAPVDRIVSAPGRAVERDVRALGGQGDAPVASPVPLPDNWKDLGGRREAIERGASRDEGHEDIFPASFESAWEGEVRGREEAVQSGGARCDGKAKMRWADIVEGEEEVSERDLVIPANCSSSSSASQNQGQSGVPSRVCRFDPFEDCAFPMKGQSASQESKRDPSTEGVERKGGREVDCRVRGPEQGEAAGGGRKREQKEGQNGSADREGATACQGQIIVSRSPPAQPVSLCVADKPEPPQQSGSPALPAEEESSHAPRRPFPIPFTRNRAQLGRPDEPDYRAIAKSRAVQPTQLLTCSPVFYLPPECTDQNPPTGSSNLPPPLPLGDRRLGVQQNAALQGDHAAAKWFGVPSSNPEETCSERSSEAQCLGCSVERPRPLPLPEPGQPRLMVRRRQFLESVRGSPSGESEEADGEGCGLRVKTGREWLWRHPGEGPSGEDGRSAAVLTETEAGKVCVLVEKMVVIETESASAVSSVGSPIAKSAPGVLSVIPVQHDLKVEAGLVSGSRTQMNVEEEEQVEMGEGNGLLESSAVGKGEEGEEGRLGIRSSTVIVGEGGVDVEKVAVGVSSAWTEVKVREGQRIEEEVGGAKQREEEEGEEMLPSCSPRDIRRQAQGFAEGCLAGRGTEDDDGVTFTTPKPEAHSSPRMVPEEPFEPVLRIGDLGAFPSTPSYWGSPPLVTQQDKPQRETLGPLDCHAAFKVLPPSILVQNQAHPSGRQQEMPPQEQGARASSASVPVSPFGVTSQLRATAPVFVPGPSPFPSPAHSTHSHTLTLTDPSTITTQALTSPSAATKLASGGSQAGVPALSAADLERTLLSLLSMPGQFSQVQEGNQQQRVPAVPQQSQQGIPVLSDWIPRLFGSMLDLIRVKDEKIDRLEKEKQDLLSLVQTGGRGVSS</sequence>
<feature type="region of interest" description="Disordered" evidence="1">
    <location>
        <begin position="2044"/>
        <end position="2068"/>
    </location>
</feature>
<feature type="compositionally biased region" description="Polar residues" evidence="1">
    <location>
        <begin position="676"/>
        <end position="693"/>
    </location>
</feature>
<feature type="region of interest" description="Disordered" evidence="1">
    <location>
        <begin position="1137"/>
        <end position="1338"/>
    </location>
</feature>
<feature type="region of interest" description="Disordered" evidence="1">
    <location>
        <begin position="86"/>
        <end position="115"/>
    </location>
</feature>
<feature type="compositionally biased region" description="Basic residues" evidence="1">
    <location>
        <begin position="782"/>
        <end position="792"/>
    </location>
</feature>
<feature type="compositionally biased region" description="Low complexity" evidence="1">
    <location>
        <begin position="1451"/>
        <end position="1466"/>
    </location>
</feature>
<reference evidence="2" key="1">
    <citation type="submission" date="2014-11" db="EMBL/GenBank/DDBJ databases">
        <authorList>
            <person name="Otto D Thomas"/>
            <person name="Naeem Raeece"/>
        </authorList>
    </citation>
    <scope>NUCLEOTIDE SEQUENCE</scope>
</reference>
<organism evidence="2">
    <name type="scientific">Chromera velia CCMP2878</name>
    <dbReference type="NCBI Taxonomy" id="1169474"/>
    <lineage>
        <taxon>Eukaryota</taxon>
        <taxon>Sar</taxon>
        <taxon>Alveolata</taxon>
        <taxon>Colpodellida</taxon>
        <taxon>Chromeraceae</taxon>
        <taxon>Chromera</taxon>
    </lineage>
</organism>
<feature type="compositionally biased region" description="Basic and acidic residues" evidence="1">
    <location>
        <begin position="1070"/>
        <end position="1088"/>
    </location>
</feature>
<feature type="region of interest" description="Disordered" evidence="1">
    <location>
        <begin position="1954"/>
        <end position="1981"/>
    </location>
</feature>
<dbReference type="EMBL" id="CDMZ01004321">
    <property type="protein sequence ID" value="CEM49404.1"/>
    <property type="molecule type" value="Genomic_DNA"/>
</dbReference>
<proteinExistence type="predicted"/>
<feature type="region of interest" description="Disordered" evidence="1">
    <location>
        <begin position="476"/>
        <end position="511"/>
    </location>
</feature>
<feature type="region of interest" description="Disordered" evidence="1">
    <location>
        <begin position="1061"/>
        <end position="1120"/>
    </location>
</feature>
<feature type="compositionally biased region" description="Basic and acidic residues" evidence="1">
    <location>
        <begin position="1527"/>
        <end position="1543"/>
    </location>
</feature>
<feature type="region of interest" description="Disordered" evidence="1">
    <location>
        <begin position="1850"/>
        <end position="1875"/>
    </location>
</feature>
<dbReference type="VEuPathDB" id="CryptoDB:Cvel_1513"/>
<feature type="compositionally biased region" description="Pro residues" evidence="1">
    <location>
        <begin position="1162"/>
        <end position="1172"/>
    </location>
</feature>
<feature type="compositionally biased region" description="Basic and acidic residues" evidence="1">
    <location>
        <begin position="1204"/>
        <end position="1215"/>
    </location>
</feature>
<evidence type="ECO:0000256" key="1">
    <source>
        <dbReference type="SAM" id="MobiDB-lite"/>
    </source>
</evidence>
<feature type="compositionally biased region" description="Basic and acidic residues" evidence="1">
    <location>
        <begin position="1492"/>
        <end position="1518"/>
    </location>
</feature>
<feature type="compositionally biased region" description="Pro residues" evidence="1">
    <location>
        <begin position="818"/>
        <end position="830"/>
    </location>
</feature>
<feature type="compositionally biased region" description="Polar residues" evidence="1">
    <location>
        <begin position="1144"/>
        <end position="1156"/>
    </location>
</feature>
<feature type="compositionally biased region" description="Basic and acidic residues" evidence="1">
    <location>
        <begin position="476"/>
        <end position="487"/>
    </location>
</feature>
<evidence type="ECO:0000313" key="2">
    <source>
        <dbReference type="EMBL" id="CEM49404.1"/>
    </source>
</evidence>
<feature type="region of interest" description="Disordered" evidence="1">
    <location>
        <begin position="1482"/>
        <end position="1610"/>
    </location>
</feature>
<feature type="region of interest" description="Disordered" evidence="1">
    <location>
        <begin position="1"/>
        <end position="71"/>
    </location>
</feature>
<feature type="compositionally biased region" description="Polar residues" evidence="1">
    <location>
        <begin position="49"/>
        <end position="71"/>
    </location>
</feature>
<accession>A0A0G4HY16</accession>
<feature type="region of interest" description="Disordered" evidence="1">
    <location>
        <begin position="588"/>
        <end position="794"/>
    </location>
</feature>
<feature type="compositionally biased region" description="Pro residues" evidence="1">
    <location>
        <begin position="1287"/>
        <end position="1297"/>
    </location>
</feature>
<feature type="region of interest" description="Disordered" evidence="1">
    <location>
        <begin position="1356"/>
        <end position="1376"/>
    </location>
</feature>
<feature type="region of interest" description="Disordered" evidence="1">
    <location>
        <begin position="541"/>
        <end position="572"/>
    </location>
</feature>
<name>A0A0G4HY16_9ALVE</name>
<feature type="compositionally biased region" description="Basic and acidic residues" evidence="1">
    <location>
        <begin position="613"/>
        <end position="624"/>
    </location>
</feature>
<feature type="compositionally biased region" description="Polar residues" evidence="1">
    <location>
        <begin position="711"/>
        <end position="725"/>
    </location>
</feature>